<dbReference type="CDD" id="cd06257">
    <property type="entry name" value="DnaJ"/>
    <property type="match status" value="1"/>
</dbReference>
<dbReference type="Gene3D" id="3.30.70.1620">
    <property type="match status" value="1"/>
</dbReference>
<dbReference type="PaxDb" id="2903-EOD21023"/>
<dbReference type="SUPFAM" id="SSF46565">
    <property type="entry name" value="Chaperone J-domain"/>
    <property type="match status" value="1"/>
</dbReference>
<organism evidence="2 3">
    <name type="scientific">Emiliania huxleyi (strain CCMP1516)</name>
    <dbReference type="NCBI Taxonomy" id="280463"/>
    <lineage>
        <taxon>Eukaryota</taxon>
        <taxon>Haptista</taxon>
        <taxon>Haptophyta</taxon>
        <taxon>Prymnesiophyceae</taxon>
        <taxon>Isochrysidales</taxon>
        <taxon>Noelaerhabdaceae</taxon>
        <taxon>Emiliania</taxon>
    </lineage>
</organism>
<name>A0A0D3JBY8_EMIH1</name>
<sequence length="664" mass="71628">MPLPTLALRHMQVTPNYMKSLVTAHDSAQTAFKDKAANAKDAGATEFKVEVRTIYGKTALLTYDNGPGPVDAVQGSPTCGTVTLDSFMGPLFNLGGTTALGDARKIGQYGVGAITGPLRIGKDVLVATRSADYLYCALLSSSLILEEQTDGILLPYLVYSFAEGVWYENVPGSSFGFFNRFTAFGTDFGRPDLDKLLEVCVELLPDVGGLLHVISNLADEIEVGKERGDIMMPKLAHEFDTSLSRYLSYAFYKSGTGDDSDFKITIKSRAASHRSEAGKGPFRETMLKCKRTLPPYKAHGTCPNTLPIEADVVVGFTTKENVGTSSNVDELPMGLCISINGVMVTMFELLPKQANGFRSHASVADKVRTYWHGLVVLVKLKLADDNKLEDYGLLINQRKDGFQENKAFTKLKAAILSKVLQQYIPNVDFERLVPTPLLLAGPRFGSSEEAVRHVSCARWPSNRPPAPGQSSAPYKKAALAILGLGESWTEQDAKKQYRSLSLLLHPDKTTAPGPASAAAFIKALASALSYLARARLETMLTDTASAARAENEVNGAKVWPLEYLPSKTAPPVNPVVESAPLALRASALLAPTEPELAPFLPYIFGKTVIVRTKEDAHTFRRSSKGKGVKIVALDGEVIDGDGAFGGPSRVFTAQQQGARFAIGA</sequence>
<dbReference type="Gene3D" id="1.10.287.110">
    <property type="entry name" value="DnaJ domain"/>
    <property type="match status" value="1"/>
</dbReference>
<dbReference type="HOGENOM" id="CLU_027037_0_0_1"/>
<dbReference type="PROSITE" id="PS50076">
    <property type="entry name" value="DNAJ_2"/>
    <property type="match status" value="1"/>
</dbReference>
<dbReference type="GeneID" id="17266570"/>
<dbReference type="PANTHER" id="PTHR23336:SF76">
    <property type="entry name" value="MORC S5 DOMAIN-CONTAINING PROTEIN"/>
    <property type="match status" value="1"/>
</dbReference>
<dbReference type="GO" id="GO:0005694">
    <property type="term" value="C:chromosome"/>
    <property type="evidence" value="ECO:0007669"/>
    <property type="project" value="InterPro"/>
</dbReference>
<dbReference type="InterPro" id="IPR036277">
    <property type="entry name" value="SMC_hinge_sf"/>
</dbReference>
<dbReference type="SUPFAM" id="SSF75553">
    <property type="entry name" value="Smc hinge domain"/>
    <property type="match status" value="1"/>
</dbReference>
<evidence type="ECO:0000259" key="1">
    <source>
        <dbReference type="PROSITE" id="PS50076"/>
    </source>
</evidence>
<dbReference type="Proteomes" id="UP000013827">
    <property type="component" value="Unassembled WGS sequence"/>
</dbReference>
<accession>A0A0D3JBY8</accession>
<dbReference type="InterPro" id="IPR001623">
    <property type="entry name" value="DnaJ_domain"/>
</dbReference>
<keyword evidence="3" id="KW-1185">Reference proteome</keyword>
<evidence type="ECO:0000313" key="3">
    <source>
        <dbReference type="Proteomes" id="UP000013827"/>
    </source>
</evidence>
<feature type="domain" description="J" evidence="1">
    <location>
        <begin position="477"/>
        <end position="555"/>
    </location>
</feature>
<evidence type="ECO:0000313" key="2">
    <source>
        <dbReference type="EnsemblProtists" id="EOD21023"/>
    </source>
</evidence>
<reference evidence="2" key="2">
    <citation type="submission" date="2024-10" db="UniProtKB">
        <authorList>
            <consortium name="EnsemblProtists"/>
        </authorList>
    </citation>
    <scope>IDENTIFICATION</scope>
</reference>
<dbReference type="GO" id="GO:0051276">
    <property type="term" value="P:chromosome organization"/>
    <property type="evidence" value="ECO:0007669"/>
    <property type="project" value="InterPro"/>
</dbReference>
<dbReference type="RefSeq" id="XP_005773452.1">
    <property type="nucleotide sequence ID" value="XM_005773395.1"/>
</dbReference>
<dbReference type="GO" id="GO:0016887">
    <property type="term" value="F:ATP hydrolysis activity"/>
    <property type="evidence" value="ECO:0007669"/>
    <property type="project" value="InterPro"/>
</dbReference>
<dbReference type="PANTHER" id="PTHR23336">
    <property type="entry name" value="ZINC FINGER CW-TYPE COILED-COIL DOMAIN PROTEIN 3"/>
    <property type="match status" value="1"/>
</dbReference>
<dbReference type="AlphaFoldDB" id="A0A0D3JBY8"/>
<dbReference type="InterPro" id="IPR036869">
    <property type="entry name" value="J_dom_sf"/>
</dbReference>
<dbReference type="KEGG" id="ehx:EMIHUDRAFT_208129"/>
<dbReference type="GO" id="GO:0005634">
    <property type="term" value="C:nucleus"/>
    <property type="evidence" value="ECO:0007669"/>
    <property type="project" value="TreeGrafter"/>
</dbReference>
<dbReference type="GO" id="GO:0005524">
    <property type="term" value="F:ATP binding"/>
    <property type="evidence" value="ECO:0007669"/>
    <property type="project" value="InterPro"/>
</dbReference>
<protein>
    <recommendedName>
        <fullName evidence="1">J domain-containing protein</fullName>
    </recommendedName>
</protein>
<dbReference type="InterPro" id="IPR045261">
    <property type="entry name" value="MORC_ATPase"/>
</dbReference>
<dbReference type="EnsemblProtists" id="EOD21023">
    <property type="protein sequence ID" value="EOD21023"/>
    <property type="gene ID" value="EMIHUDRAFT_208129"/>
</dbReference>
<reference evidence="3" key="1">
    <citation type="journal article" date="2013" name="Nature">
        <title>Pan genome of the phytoplankton Emiliania underpins its global distribution.</title>
        <authorList>
            <person name="Read B.A."/>
            <person name="Kegel J."/>
            <person name="Klute M.J."/>
            <person name="Kuo A."/>
            <person name="Lefebvre S.C."/>
            <person name="Maumus F."/>
            <person name="Mayer C."/>
            <person name="Miller J."/>
            <person name="Monier A."/>
            <person name="Salamov A."/>
            <person name="Young J."/>
            <person name="Aguilar M."/>
            <person name="Claverie J.M."/>
            <person name="Frickenhaus S."/>
            <person name="Gonzalez K."/>
            <person name="Herman E.K."/>
            <person name="Lin Y.C."/>
            <person name="Napier J."/>
            <person name="Ogata H."/>
            <person name="Sarno A.F."/>
            <person name="Shmutz J."/>
            <person name="Schroeder D."/>
            <person name="de Vargas C."/>
            <person name="Verret F."/>
            <person name="von Dassow P."/>
            <person name="Valentin K."/>
            <person name="Van de Peer Y."/>
            <person name="Wheeler G."/>
            <person name="Dacks J.B."/>
            <person name="Delwiche C.F."/>
            <person name="Dyhrman S.T."/>
            <person name="Glockner G."/>
            <person name="John U."/>
            <person name="Richards T."/>
            <person name="Worden A.Z."/>
            <person name="Zhang X."/>
            <person name="Grigoriev I.V."/>
            <person name="Allen A.E."/>
            <person name="Bidle K."/>
            <person name="Borodovsky M."/>
            <person name="Bowler C."/>
            <person name="Brownlee C."/>
            <person name="Cock J.M."/>
            <person name="Elias M."/>
            <person name="Gladyshev V.N."/>
            <person name="Groth M."/>
            <person name="Guda C."/>
            <person name="Hadaegh A."/>
            <person name="Iglesias-Rodriguez M.D."/>
            <person name="Jenkins J."/>
            <person name="Jones B.M."/>
            <person name="Lawson T."/>
            <person name="Leese F."/>
            <person name="Lindquist E."/>
            <person name="Lobanov A."/>
            <person name="Lomsadze A."/>
            <person name="Malik S.B."/>
            <person name="Marsh M.E."/>
            <person name="Mackinder L."/>
            <person name="Mock T."/>
            <person name="Mueller-Roeber B."/>
            <person name="Pagarete A."/>
            <person name="Parker M."/>
            <person name="Probert I."/>
            <person name="Quesneville H."/>
            <person name="Raines C."/>
            <person name="Rensing S.A."/>
            <person name="Riano-Pachon D.M."/>
            <person name="Richier S."/>
            <person name="Rokitta S."/>
            <person name="Shiraiwa Y."/>
            <person name="Soanes D.M."/>
            <person name="van der Giezen M."/>
            <person name="Wahlund T.M."/>
            <person name="Williams B."/>
            <person name="Wilson W."/>
            <person name="Wolfe G."/>
            <person name="Wurch L.L."/>
        </authorList>
    </citation>
    <scope>NUCLEOTIDE SEQUENCE</scope>
</reference>
<proteinExistence type="predicted"/>